<proteinExistence type="inferred from homology"/>
<dbReference type="InterPro" id="IPR012337">
    <property type="entry name" value="RNaseH-like_sf"/>
</dbReference>
<dbReference type="Pfam" id="PF16487">
    <property type="entry name" value="ArgoMid"/>
    <property type="match status" value="1"/>
</dbReference>
<reference evidence="5" key="2">
    <citation type="journal article" date="2022" name="Microbiol. Resour. Announc.">
        <title>Whole-Genome Sequence of Entomortierella parvispora E1425, a Mucoromycotan Fungus Associated with Burkholderiaceae-Related Endosymbiotic Bacteria.</title>
        <authorList>
            <person name="Herlambang A."/>
            <person name="Guo Y."/>
            <person name="Takashima Y."/>
            <person name="Narisawa K."/>
            <person name="Ohta H."/>
            <person name="Nishizawa T."/>
        </authorList>
    </citation>
    <scope>NUCLEOTIDE SEQUENCE</scope>
    <source>
        <strain evidence="5">E1425</strain>
    </source>
</reference>
<dbReference type="InterPro" id="IPR036397">
    <property type="entry name" value="RNaseH_sf"/>
</dbReference>
<dbReference type="InterPro" id="IPR032473">
    <property type="entry name" value="Argonaute_Mid_dom"/>
</dbReference>
<gene>
    <name evidence="5" type="ORF">EMPS_02176</name>
</gene>
<reference evidence="5" key="1">
    <citation type="submission" date="2021-11" db="EMBL/GenBank/DDBJ databases">
        <authorList>
            <person name="Herlambang A."/>
            <person name="Guo Y."/>
            <person name="Takashima Y."/>
            <person name="Nishizawa T."/>
        </authorList>
    </citation>
    <scope>NUCLEOTIDE SEQUENCE</scope>
    <source>
        <strain evidence="5">E1425</strain>
    </source>
</reference>
<evidence type="ECO:0000259" key="3">
    <source>
        <dbReference type="PROSITE" id="PS50821"/>
    </source>
</evidence>
<keyword evidence="5" id="KW-0648">Protein biosynthesis</keyword>
<dbReference type="SUPFAM" id="SSF101690">
    <property type="entry name" value="PAZ domain"/>
    <property type="match status" value="1"/>
</dbReference>
<sequence>MSSSSSSSSRPTLTQNARRPDAGGKVGDKCNVRSNFYAIKKLKVDTIWHYDVSITPEIPAEKARKLWRIIERIPELDSQRVVFDGKCNAYAAQELSFDRLTRTVELPDGVPSRAAFGASKAAPGTSGKGGAGATGKAGPGAAGKGGPGAKTAPRPERKKNEFTVKFNRVAKIELEELHRFLRREGPITPSCLTAIQALNIVLSHRLSGQMATYGRSVYHSENAQELGGGIQRWDGIFQSVRPGQGQLFANIDIANSAFVKGGKVESLMAEIKRVRGPDDLRGRLNASDFNHFRRHFKGLSFTVSHRGPEFKKRFKIAEISLKSADQITFSQELNNGSKKQVSIPQYYQAAYSLRLRYPFLPCVGVKGKDGHMMYYPAEVCEIVHGRRYMKKLNEEQTAEMIKGTCLRPSDRAAKIQQLFPILDHEHDDYVKTFKLEVSKEMTVVPARVLPAPRIEFRGAQFVAPQQGGWQLNPSRKMYRGSTLSSYGVLVFDNERYVARPMVENFIRELTATLAENGMEVPFRTPPIVYAQIGNVEKSVDAMRTLISEKCGSPPQLILVVLPSVCQTYSTVKTYCETNGTGIMTQCVLSQKIRGVKKQYCGMLGLKINSKLGGCNAVLKDGIRFLKEKPTIILGADVTHPAPGENRPSVVAVVGSMDIYGFKYSGRIRVQESGQEVIDGLKYLVHDLLTTFYNQHRVWPGRILFYRDGVSEGQYAEVLNVELAAVKEACHRINEKYNPPTTFCVVKKRHHARFFPTQPNFTDRSGNCVAGTVVDTVITHPTEFDFYLQSHGGLQGTSRPTLYHVLLDENKFTSDSLQTLTYQLCHVYSRCPKSVSIVPAVYYAHLLAFRARHYQGSDFSDTASSASGGHSTAETFQTSAGIVNNMYFV</sequence>
<dbReference type="InterPro" id="IPR003165">
    <property type="entry name" value="Piwi"/>
</dbReference>
<comment type="caution">
    <text evidence="5">The sequence shown here is derived from an EMBL/GenBank/DDBJ whole genome shotgun (WGS) entry which is preliminary data.</text>
</comment>
<dbReference type="InterPro" id="IPR045246">
    <property type="entry name" value="Piwi_ago-like"/>
</dbReference>
<dbReference type="InterPro" id="IPR014811">
    <property type="entry name" value="ArgoL1"/>
</dbReference>
<comment type="similarity">
    <text evidence="1">Belongs to the argonaute family.</text>
</comment>
<dbReference type="CDD" id="cd02846">
    <property type="entry name" value="PAZ_argonaute_like"/>
    <property type="match status" value="1"/>
</dbReference>
<protein>
    <submittedName>
        <fullName evidence="5">Eukaryotic translation initiation factor 2C</fullName>
    </submittedName>
</protein>
<dbReference type="SMART" id="SM00949">
    <property type="entry name" value="PAZ"/>
    <property type="match status" value="1"/>
</dbReference>
<evidence type="ECO:0000313" key="6">
    <source>
        <dbReference type="Proteomes" id="UP000827284"/>
    </source>
</evidence>
<dbReference type="InterPro" id="IPR032472">
    <property type="entry name" value="ArgoL2"/>
</dbReference>
<dbReference type="Gene3D" id="3.40.50.2300">
    <property type="match status" value="1"/>
</dbReference>
<dbReference type="InterPro" id="IPR003100">
    <property type="entry name" value="PAZ_dom"/>
</dbReference>
<dbReference type="PROSITE" id="PS50822">
    <property type="entry name" value="PIWI"/>
    <property type="match status" value="1"/>
</dbReference>
<dbReference type="SMART" id="SM01163">
    <property type="entry name" value="DUF1785"/>
    <property type="match status" value="1"/>
</dbReference>
<dbReference type="CDD" id="cd04657">
    <property type="entry name" value="Piwi_ago-like"/>
    <property type="match status" value="1"/>
</dbReference>
<feature type="domain" description="Piwi" evidence="4">
    <location>
        <begin position="556"/>
        <end position="855"/>
    </location>
</feature>
<dbReference type="EMBL" id="BQFW01000003">
    <property type="protein sequence ID" value="GJJ69827.1"/>
    <property type="molecule type" value="Genomic_DNA"/>
</dbReference>
<dbReference type="Gene3D" id="3.30.420.10">
    <property type="entry name" value="Ribonuclease H-like superfamily/Ribonuclease H"/>
    <property type="match status" value="1"/>
</dbReference>
<dbReference type="AlphaFoldDB" id="A0A9P3H4X6"/>
<keyword evidence="5" id="KW-0396">Initiation factor</keyword>
<dbReference type="OrthoDB" id="10252740at2759"/>
<dbReference type="Pfam" id="PF02171">
    <property type="entry name" value="Piwi"/>
    <property type="match status" value="1"/>
</dbReference>
<evidence type="ECO:0000256" key="1">
    <source>
        <dbReference type="RuleBase" id="RU361178"/>
    </source>
</evidence>
<feature type="region of interest" description="Disordered" evidence="2">
    <location>
        <begin position="1"/>
        <end position="26"/>
    </location>
</feature>
<evidence type="ECO:0000256" key="2">
    <source>
        <dbReference type="SAM" id="MobiDB-lite"/>
    </source>
</evidence>
<dbReference type="InterPro" id="IPR032474">
    <property type="entry name" value="Argonaute_N"/>
</dbReference>
<dbReference type="SUPFAM" id="SSF53098">
    <property type="entry name" value="Ribonuclease H-like"/>
    <property type="match status" value="1"/>
</dbReference>
<dbReference type="Pfam" id="PF08699">
    <property type="entry name" value="ArgoL1"/>
    <property type="match status" value="1"/>
</dbReference>
<dbReference type="SMART" id="SM00950">
    <property type="entry name" value="Piwi"/>
    <property type="match status" value="1"/>
</dbReference>
<keyword evidence="6" id="KW-1185">Reference proteome</keyword>
<dbReference type="PANTHER" id="PTHR22891">
    <property type="entry name" value="EUKARYOTIC TRANSLATION INITIATION FACTOR 2C"/>
    <property type="match status" value="1"/>
</dbReference>
<dbReference type="PROSITE" id="PS50821">
    <property type="entry name" value="PAZ"/>
    <property type="match status" value="1"/>
</dbReference>
<feature type="compositionally biased region" description="Gly residues" evidence="2">
    <location>
        <begin position="126"/>
        <end position="148"/>
    </location>
</feature>
<dbReference type="Pfam" id="PF16488">
    <property type="entry name" value="ArgoL2"/>
    <property type="match status" value="1"/>
</dbReference>
<dbReference type="Pfam" id="PF16486">
    <property type="entry name" value="ArgoN"/>
    <property type="match status" value="1"/>
</dbReference>
<evidence type="ECO:0000259" key="4">
    <source>
        <dbReference type="PROSITE" id="PS50822"/>
    </source>
</evidence>
<dbReference type="Gene3D" id="2.170.260.10">
    <property type="entry name" value="paz domain"/>
    <property type="match status" value="1"/>
</dbReference>
<dbReference type="Proteomes" id="UP000827284">
    <property type="component" value="Unassembled WGS sequence"/>
</dbReference>
<dbReference type="GO" id="GO:0003723">
    <property type="term" value="F:RNA binding"/>
    <property type="evidence" value="ECO:0007669"/>
    <property type="project" value="InterPro"/>
</dbReference>
<accession>A0A9P3H4X6</accession>
<organism evidence="5 6">
    <name type="scientific">Entomortierella parvispora</name>
    <dbReference type="NCBI Taxonomy" id="205924"/>
    <lineage>
        <taxon>Eukaryota</taxon>
        <taxon>Fungi</taxon>
        <taxon>Fungi incertae sedis</taxon>
        <taxon>Mucoromycota</taxon>
        <taxon>Mortierellomycotina</taxon>
        <taxon>Mortierellomycetes</taxon>
        <taxon>Mortierellales</taxon>
        <taxon>Mortierellaceae</taxon>
        <taxon>Entomortierella</taxon>
    </lineage>
</organism>
<dbReference type="Pfam" id="PF02170">
    <property type="entry name" value="PAZ"/>
    <property type="match status" value="1"/>
</dbReference>
<dbReference type="InterPro" id="IPR036085">
    <property type="entry name" value="PAZ_dom_sf"/>
</dbReference>
<feature type="region of interest" description="Disordered" evidence="2">
    <location>
        <begin position="113"/>
        <end position="160"/>
    </location>
</feature>
<feature type="domain" description="PAZ" evidence="3">
    <location>
        <begin position="263"/>
        <end position="384"/>
    </location>
</feature>
<dbReference type="GO" id="GO:0003743">
    <property type="term" value="F:translation initiation factor activity"/>
    <property type="evidence" value="ECO:0007669"/>
    <property type="project" value="UniProtKB-KW"/>
</dbReference>
<name>A0A9P3H4X6_9FUNG</name>
<evidence type="ECO:0000313" key="5">
    <source>
        <dbReference type="EMBL" id="GJJ69827.1"/>
    </source>
</evidence>